<reference evidence="4" key="1">
    <citation type="submission" date="2016-10" db="EMBL/GenBank/DDBJ databases">
        <authorList>
            <person name="Varghese N."/>
            <person name="Submissions S."/>
        </authorList>
    </citation>
    <scope>NUCLEOTIDE SEQUENCE [LARGE SCALE GENOMIC DNA]</scope>
    <source>
        <strain evidence="4">CGMCC 4.6609</strain>
    </source>
</reference>
<evidence type="ECO:0000256" key="1">
    <source>
        <dbReference type="SAM" id="MobiDB-lite"/>
    </source>
</evidence>
<feature type="compositionally biased region" description="Low complexity" evidence="1">
    <location>
        <begin position="170"/>
        <end position="190"/>
    </location>
</feature>
<protein>
    <submittedName>
        <fullName evidence="3">Translation initiation factor IF-2</fullName>
    </submittedName>
</protein>
<feature type="compositionally biased region" description="Low complexity" evidence="1">
    <location>
        <begin position="143"/>
        <end position="164"/>
    </location>
</feature>
<dbReference type="AlphaFoldDB" id="A0A1H0X4N6"/>
<feature type="region of interest" description="Disordered" evidence="1">
    <location>
        <begin position="1"/>
        <end position="65"/>
    </location>
</feature>
<proteinExistence type="predicted"/>
<accession>A0A1H0X4N6</accession>
<sequence length="366" mass="36599">MSSETQQNTGAAAAAAAAAVAPPTVPVTPPDTESDAPATQVRTAGGAPAVLTATKASTTSAAKSNRVSRPMIVAAAVAGVVLVALPVAFGGLLANNDGPGDDPNNAGYAYSPPPGDGFVPGVADPKVDNTTDQSQAPSDGSVPGQPGQPGTPNGQQGQQADPGTPGTPGTPGQPQKPGSPQGQPQGQNPPANQPPPAKPVVYQGTAGPGCGSGTNYTGVGAYSDGKAGWVNHGSGCGNAFASIPMSGDESKDDPTAYGLWTFNTGPVTTGTCTLSVYVPNGDITAVGGNPTYYQVYDRFEISKGTPIGSFQVKQVSNRGKWLTFGSFRVNGAKLAVKLLTRGRDWEGSTKTYAHHAAGAITAKCQA</sequence>
<feature type="transmembrane region" description="Helical" evidence="2">
    <location>
        <begin position="72"/>
        <end position="94"/>
    </location>
</feature>
<feature type="compositionally biased region" description="Polar residues" evidence="1">
    <location>
        <begin position="128"/>
        <end position="138"/>
    </location>
</feature>
<feature type="compositionally biased region" description="Low complexity" evidence="1">
    <location>
        <begin position="11"/>
        <end position="22"/>
    </location>
</feature>
<keyword evidence="2" id="KW-0472">Membrane</keyword>
<keyword evidence="3" id="KW-0648">Protein biosynthesis</keyword>
<dbReference type="STRING" id="641025.SAMN05421507_13117"/>
<evidence type="ECO:0000313" key="3">
    <source>
        <dbReference type="EMBL" id="SDP97446.1"/>
    </source>
</evidence>
<feature type="compositionally biased region" description="Low complexity" evidence="1">
    <location>
        <begin position="52"/>
        <end position="64"/>
    </location>
</feature>
<organism evidence="3 4">
    <name type="scientific">Lentzea jiangxiensis</name>
    <dbReference type="NCBI Taxonomy" id="641025"/>
    <lineage>
        <taxon>Bacteria</taxon>
        <taxon>Bacillati</taxon>
        <taxon>Actinomycetota</taxon>
        <taxon>Actinomycetes</taxon>
        <taxon>Pseudonocardiales</taxon>
        <taxon>Pseudonocardiaceae</taxon>
        <taxon>Lentzea</taxon>
    </lineage>
</organism>
<dbReference type="EMBL" id="FNIX01000031">
    <property type="protein sequence ID" value="SDP97446.1"/>
    <property type="molecule type" value="Genomic_DNA"/>
</dbReference>
<evidence type="ECO:0000256" key="2">
    <source>
        <dbReference type="SAM" id="Phobius"/>
    </source>
</evidence>
<dbReference type="Proteomes" id="UP000199691">
    <property type="component" value="Unassembled WGS sequence"/>
</dbReference>
<dbReference type="OrthoDB" id="3432217at2"/>
<name>A0A1H0X4N6_9PSEU</name>
<feature type="region of interest" description="Disordered" evidence="1">
    <location>
        <begin position="99"/>
        <end position="206"/>
    </location>
</feature>
<evidence type="ECO:0000313" key="4">
    <source>
        <dbReference type="Proteomes" id="UP000199691"/>
    </source>
</evidence>
<dbReference type="RefSeq" id="WP_090105116.1">
    <property type="nucleotide sequence ID" value="NZ_FNIX01000031.1"/>
</dbReference>
<keyword evidence="4" id="KW-1185">Reference proteome</keyword>
<keyword evidence="2" id="KW-1133">Transmembrane helix</keyword>
<keyword evidence="2" id="KW-0812">Transmembrane</keyword>
<gene>
    <name evidence="3" type="ORF">SAMN05421507_13117</name>
</gene>
<dbReference type="GO" id="GO:0003743">
    <property type="term" value="F:translation initiation factor activity"/>
    <property type="evidence" value="ECO:0007669"/>
    <property type="project" value="UniProtKB-KW"/>
</dbReference>
<keyword evidence="3" id="KW-0396">Initiation factor</keyword>
<feature type="compositionally biased region" description="Polar residues" evidence="1">
    <location>
        <begin position="1"/>
        <end position="10"/>
    </location>
</feature>